<feature type="region of interest" description="Disordered" evidence="1">
    <location>
        <begin position="138"/>
        <end position="230"/>
    </location>
</feature>
<reference evidence="2 3" key="1">
    <citation type="journal article" date="2018" name="Biotechnol. Biofuels">
        <title>Integrative visual omics of the white-rot fungus Polyporus brumalis exposes the biotechnological potential of its oxidative enzymes for delignifying raw plant biomass.</title>
        <authorList>
            <person name="Miyauchi S."/>
            <person name="Rancon A."/>
            <person name="Drula E."/>
            <person name="Hage H."/>
            <person name="Chaduli D."/>
            <person name="Favel A."/>
            <person name="Grisel S."/>
            <person name="Henrissat B."/>
            <person name="Herpoel-Gimbert I."/>
            <person name="Ruiz-Duenas F.J."/>
            <person name="Chevret D."/>
            <person name="Hainaut M."/>
            <person name="Lin J."/>
            <person name="Wang M."/>
            <person name="Pangilinan J."/>
            <person name="Lipzen A."/>
            <person name="Lesage-Meessen L."/>
            <person name="Navarro D."/>
            <person name="Riley R."/>
            <person name="Grigoriev I.V."/>
            <person name="Zhou S."/>
            <person name="Raouche S."/>
            <person name="Rosso M.N."/>
        </authorList>
    </citation>
    <scope>NUCLEOTIDE SEQUENCE [LARGE SCALE GENOMIC DNA]</scope>
    <source>
        <strain evidence="2 3">BRFM 1820</strain>
    </source>
</reference>
<dbReference type="AlphaFoldDB" id="A0A371CLC3"/>
<feature type="region of interest" description="Disordered" evidence="1">
    <location>
        <begin position="1"/>
        <end position="47"/>
    </location>
</feature>
<accession>A0A371CLC3</accession>
<gene>
    <name evidence="2" type="ORF">OH76DRAFT_1561772</name>
</gene>
<evidence type="ECO:0000313" key="3">
    <source>
        <dbReference type="Proteomes" id="UP000256964"/>
    </source>
</evidence>
<evidence type="ECO:0000256" key="1">
    <source>
        <dbReference type="SAM" id="MobiDB-lite"/>
    </source>
</evidence>
<feature type="compositionally biased region" description="Basic and acidic residues" evidence="1">
    <location>
        <begin position="1"/>
        <end position="11"/>
    </location>
</feature>
<name>A0A371CLC3_9APHY</name>
<organism evidence="2 3">
    <name type="scientific">Lentinus brumalis</name>
    <dbReference type="NCBI Taxonomy" id="2498619"/>
    <lineage>
        <taxon>Eukaryota</taxon>
        <taxon>Fungi</taxon>
        <taxon>Dikarya</taxon>
        <taxon>Basidiomycota</taxon>
        <taxon>Agaricomycotina</taxon>
        <taxon>Agaricomycetes</taxon>
        <taxon>Polyporales</taxon>
        <taxon>Polyporaceae</taxon>
        <taxon>Lentinus</taxon>
    </lineage>
</organism>
<dbReference type="EMBL" id="KZ857524">
    <property type="protein sequence ID" value="RDX41086.1"/>
    <property type="molecule type" value="Genomic_DNA"/>
</dbReference>
<keyword evidence="3" id="KW-1185">Reference proteome</keyword>
<dbReference type="Proteomes" id="UP000256964">
    <property type="component" value="Unassembled WGS sequence"/>
</dbReference>
<proteinExistence type="predicted"/>
<sequence>MSDHDNSDQHEIPPANHAHSSPDHGHSNSPQLAYTDDPPAAASSFASQQVVQCATANHTKVFPKLLPAYGHPASCKPEATAPPLTDGYSKPDHGYSPCTDPMSSEYRPTHLRGYLASESAWTVPYGIAAEDGQPPFVIPGEYLGRSPRAGGRGRGNTRKRAGPPRQAATGVGRNTRSRALAVGQAQPAQGSSAPPVATARTLAAQSPPPVNEGTVSPRVERARKMHKRPQ</sequence>
<protein>
    <submittedName>
        <fullName evidence="2">Uncharacterized protein</fullName>
    </submittedName>
</protein>
<feature type="compositionally biased region" description="Basic residues" evidence="1">
    <location>
        <begin position="221"/>
        <end position="230"/>
    </location>
</feature>
<feature type="region of interest" description="Disordered" evidence="1">
    <location>
        <begin position="72"/>
        <end position="101"/>
    </location>
</feature>
<evidence type="ECO:0000313" key="2">
    <source>
        <dbReference type="EMBL" id="RDX41086.1"/>
    </source>
</evidence>